<accession>A0AAN9G111</accession>
<organism evidence="11 12">
    <name type="scientific">Littorina saxatilis</name>
    <dbReference type="NCBI Taxonomy" id="31220"/>
    <lineage>
        <taxon>Eukaryota</taxon>
        <taxon>Metazoa</taxon>
        <taxon>Spiralia</taxon>
        <taxon>Lophotrochozoa</taxon>
        <taxon>Mollusca</taxon>
        <taxon>Gastropoda</taxon>
        <taxon>Caenogastropoda</taxon>
        <taxon>Littorinimorpha</taxon>
        <taxon>Littorinoidea</taxon>
        <taxon>Littorinidae</taxon>
        <taxon>Littorina</taxon>
    </lineage>
</organism>
<dbReference type="PANTHER" id="PTHR10993">
    <property type="entry name" value="OCTANOYLTRANSFERASE"/>
    <property type="match status" value="1"/>
</dbReference>
<dbReference type="PROSITE" id="PS51733">
    <property type="entry name" value="BPL_LPL_CATALYTIC"/>
    <property type="match status" value="1"/>
</dbReference>
<dbReference type="Proteomes" id="UP001374579">
    <property type="component" value="Unassembled WGS sequence"/>
</dbReference>
<evidence type="ECO:0000256" key="5">
    <source>
        <dbReference type="ARBA" id="ARBA00022679"/>
    </source>
</evidence>
<dbReference type="Gene3D" id="3.30.930.10">
    <property type="entry name" value="Bira Bifunctional Protein, Domain 2"/>
    <property type="match status" value="1"/>
</dbReference>
<gene>
    <name evidence="11" type="ORF">V1264_010681</name>
</gene>
<protein>
    <recommendedName>
        <fullName evidence="4">lipoyl(octanoyl) transferase</fullName>
        <ecNumber evidence="4">2.3.1.181</ecNumber>
    </recommendedName>
    <alternativeName>
        <fullName evidence="7">Lipoate-protein ligase B</fullName>
    </alternativeName>
    <alternativeName>
        <fullName evidence="8">Lipoyl/octanoyl transferase</fullName>
    </alternativeName>
</protein>
<evidence type="ECO:0000313" key="11">
    <source>
        <dbReference type="EMBL" id="KAK7090949.1"/>
    </source>
</evidence>
<evidence type="ECO:0000259" key="10">
    <source>
        <dbReference type="PROSITE" id="PS51733"/>
    </source>
</evidence>
<dbReference type="AlphaFoldDB" id="A0AAN9G111"/>
<dbReference type="NCBIfam" id="NF010925">
    <property type="entry name" value="PRK14345.1"/>
    <property type="match status" value="1"/>
</dbReference>
<reference evidence="11 12" key="1">
    <citation type="submission" date="2024-02" db="EMBL/GenBank/DDBJ databases">
        <title>Chromosome-scale genome assembly of the rough periwinkle Littorina saxatilis.</title>
        <authorList>
            <person name="De Jode A."/>
            <person name="Faria R."/>
            <person name="Formenti G."/>
            <person name="Sims Y."/>
            <person name="Smith T.P."/>
            <person name="Tracey A."/>
            <person name="Wood J.M.D."/>
            <person name="Zagrodzka Z.B."/>
            <person name="Johannesson K."/>
            <person name="Butlin R.K."/>
            <person name="Leder E.H."/>
        </authorList>
    </citation>
    <scope>NUCLEOTIDE SEQUENCE [LARGE SCALE GENOMIC DNA]</scope>
    <source>
        <strain evidence="11">Snail1</strain>
        <tissue evidence="11">Muscle</tissue>
    </source>
</reference>
<comment type="similarity">
    <text evidence="3">Belongs to the LipB family.</text>
</comment>
<feature type="region of interest" description="Disordered" evidence="9">
    <location>
        <begin position="237"/>
        <end position="293"/>
    </location>
</feature>
<comment type="pathway">
    <text evidence="2">Protein modification; protein lipoylation via endogenous pathway; protein N(6)-(lipoyl)lysine from octanoyl-[acyl-carrier-protein]: step 1/2.</text>
</comment>
<dbReference type="InterPro" id="IPR045864">
    <property type="entry name" value="aa-tRNA-synth_II/BPL/LPL"/>
</dbReference>
<dbReference type="NCBIfam" id="TIGR00214">
    <property type="entry name" value="lipB"/>
    <property type="match status" value="1"/>
</dbReference>
<keyword evidence="6" id="KW-0012">Acyltransferase</keyword>
<dbReference type="GO" id="GO:0033819">
    <property type="term" value="F:lipoyl(octanoyl) transferase activity"/>
    <property type="evidence" value="ECO:0007669"/>
    <property type="project" value="UniProtKB-EC"/>
</dbReference>
<evidence type="ECO:0000256" key="8">
    <source>
        <dbReference type="ARBA" id="ARBA00033331"/>
    </source>
</evidence>
<dbReference type="EC" id="2.3.1.181" evidence="4"/>
<evidence type="ECO:0000256" key="1">
    <source>
        <dbReference type="ARBA" id="ARBA00004173"/>
    </source>
</evidence>
<dbReference type="HAMAP" id="MF_00013">
    <property type="entry name" value="LipB"/>
    <property type="match status" value="1"/>
</dbReference>
<dbReference type="InterPro" id="IPR004143">
    <property type="entry name" value="BPL_LPL_catalytic"/>
</dbReference>
<dbReference type="EMBL" id="JBAMIC010000024">
    <property type="protein sequence ID" value="KAK7090949.1"/>
    <property type="molecule type" value="Genomic_DNA"/>
</dbReference>
<evidence type="ECO:0000256" key="6">
    <source>
        <dbReference type="ARBA" id="ARBA00023315"/>
    </source>
</evidence>
<sequence length="293" mass="32709">MASQRVVNVINLGRMGFLKAFDVQLRYANLHLDGLAGVGHAVGRNTLLLVEHNPVYTIGLRTKDYDELEEIRLKKLGAEFYRTNRGGLITYHGPGQLVAYPVLNLRHFQPSMRWYISKLESTVINTCHRFNIDARTSEHTGVWVGDRKIAAIGVHGSRYITTHGISLNCDTDLTWFRHIVPCDIMGKDVTSVSQVLKKPTPIKKVITPFLSAFEEEFDCEIEYSMFDSEDNTWLREGAEEDGDEEGAESQAGVSANSSSHAPLQAVQQGVRLMSTAASSKSSQPPTMPRIAMW</sequence>
<dbReference type="GO" id="GO:0005739">
    <property type="term" value="C:mitochondrion"/>
    <property type="evidence" value="ECO:0007669"/>
    <property type="project" value="UniProtKB-SubCell"/>
</dbReference>
<comment type="subcellular location">
    <subcellularLocation>
        <location evidence="1">Mitochondrion</location>
    </subcellularLocation>
</comment>
<feature type="domain" description="BPL/LPL catalytic" evidence="10">
    <location>
        <begin position="41"/>
        <end position="221"/>
    </location>
</feature>
<comment type="caution">
    <text evidence="11">The sequence shown here is derived from an EMBL/GenBank/DDBJ whole genome shotgun (WGS) entry which is preliminary data.</text>
</comment>
<evidence type="ECO:0000313" key="12">
    <source>
        <dbReference type="Proteomes" id="UP001374579"/>
    </source>
</evidence>
<feature type="compositionally biased region" description="Polar residues" evidence="9">
    <location>
        <begin position="251"/>
        <end position="267"/>
    </location>
</feature>
<evidence type="ECO:0000256" key="9">
    <source>
        <dbReference type="SAM" id="MobiDB-lite"/>
    </source>
</evidence>
<dbReference type="FunFam" id="3.30.930.10:FF:000035">
    <property type="entry name" value="Putative lipoyltransferase 2, mitochondrial"/>
    <property type="match status" value="1"/>
</dbReference>
<evidence type="ECO:0000256" key="3">
    <source>
        <dbReference type="ARBA" id="ARBA00007907"/>
    </source>
</evidence>
<dbReference type="InterPro" id="IPR020605">
    <property type="entry name" value="Octanoyltransferase_CS"/>
</dbReference>
<proteinExistence type="inferred from homology"/>
<keyword evidence="12" id="KW-1185">Reference proteome</keyword>
<name>A0AAN9G111_9CAEN</name>
<dbReference type="PANTHER" id="PTHR10993:SF7">
    <property type="entry name" value="LIPOYLTRANSFERASE 2, MITOCHONDRIAL-RELATED"/>
    <property type="match status" value="1"/>
</dbReference>
<dbReference type="Pfam" id="PF21948">
    <property type="entry name" value="LplA-B_cat"/>
    <property type="match status" value="1"/>
</dbReference>
<evidence type="ECO:0000256" key="2">
    <source>
        <dbReference type="ARBA" id="ARBA00004821"/>
    </source>
</evidence>
<evidence type="ECO:0000256" key="7">
    <source>
        <dbReference type="ARBA" id="ARBA00030797"/>
    </source>
</evidence>
<evidence type="ECO:0000256" key="4">
    <source>
        <dbReference type="ARBA" id="ARBA00012334"/>
    </source>
</evidence>
<dbReference type="PROSITE" id="PS01313">
    <property type="entry name" value="LIPB"/>
    <property type="match status" value="1"/>
</dbReference>
<dbReference type="SUPFAM" id="SSF55681">
    <property type="entry name" value="Class II aaRS and biotin synthetases"/>
    <property type="match status" value="1"/>
</dbReference>
<dbReference type="GO" id="GO:0009249">
    <property type="term" value="P:protein lipoylation"/>
    <property type="evidence" value="ECO:0007669"/>
    <property type="project" value="InterPro"/>
</dbReference>
<dbReference type="InterPro" id="IPR000544">
    <property type="entry name" value="Octanoyltransferase"/>
</dbReference>
<keyword evidence="5" id="KW-0808">Transferase</keyword>
<dbReference type="CDD" id="cd16444">
    <property type="entry name" value="LipB"/>
    <property type="match status" value="1"/>
</dbReference>
<feature type="compositionally biased region" description="Acidic residues" evidence="9">
    <location>
        <begin position="238"/>
        <end position="247"/>
    </location>
</feature>
<feature type="compositionally biased region" description="Polar residues" evidence="9">
    <location>
        <begin position="275"/>
        <end position="284"/>
    </location>
</feature>